<dbReference type="SMART" id="SM00823">
    <property type="entry name" value="PKS_PP"/>
    <property type="match status" value="1"/>
</dbReference>
<evidence type="ECO:0000313" key="5">
    <source>
        <dbReference type="EMBL" id="TDD20267.1"/>
    </source>
</evidence>
<keyword evidence="6" id="KW-1185">Reference proteome</keyword>
<dbReference type="Proteomes" id="UP000294543">
    <property type="component" value="Unassembled WGS sequence"/>
</dbReference>
<feature type="domain" description="Carrier" evidence="4">
    <location>
        <begin position="25"/>
        <end position="99"/>
    </location>
</feature>
<dbReference type="InterPro" id="IPR009081">
    <property type="entry name" value="PP-bd_ACP"/>
</dbReference>
<dbReference type="SMART" id="SM01294">
    <property type="entry name" value="PKS_PP_betabranch"/>
    <property type="match status" value="1"/>
</dbReference>
<dbReference type="AlphaFoldDB" id="A0A4R4WPT4"/>
<dbReference type="Gene3D" id="1.10.1200.10">
    <property type="entry name" value="ACP-like"/>
    <property type="match status" value="1"/>
</dbReference>
<dbReference type="InterPro" id="IPR020806">
    <property type="entry name" value="PKS_PP-bd"/>
</dbReference>
<dbReference type="SUPFAM" id="SSF47336">
    <property type="entry name" value="ACP-like"/>
    <property type="match status" value="1"/>
</dbReference>
<protein>
    <submittedName>
        <fullName evidence="5">Acyl carrier protein</fullName>
    </submittedName>
</protein>
<organism evidence="5 6">
    <name type="scientific">Nonomuraea diastatica</name>
    <dbReference type="NCBI Taxonomy" id="1848329"/>
    <lineage>
        <taxon>Bacteria</taxon>
        <taxon>Bacillati</taxon>
        <taxon>Actinomycetota</taxon>
        <taxon>Actinomycetes</taxon>
        <taxon>Streptosporangiales</taxon>
        <taxon>Streptosporangiaceae</taxon>
        <taxon>Nonomuraea</taxon>
    </lineage>
</organism>
<dbReference type="Pfam" id="PF00550">
    <property type="entry name" value="PP-binding"/>
    <property type="match status" value="1"/>
</dbReference>
<keyword evidence="1" id="KW-0596">Phosphopantetheine</keyword>
<evidence type="ECO:0000256" key="1">
    <source>
        <dbReference type="ARBA" id="ARBA00022450"/>
    </source>
</evidence>
<reference evidence="5 6" key="1">
    <citation type="submission" date="2019-03" db="EMBL/GenBank/DDBJ databases">
        <title>Draft genome sequences of novel Actinobacteria.</title>
        <authorList>
            <person name="Sahin N."/>
            <person name="Ay H."/>
            <person name="Saygin H."/>
        </authorList>
    </citation>
    <scope>NUCLEOTIDE SEQUENCE [LARGE SCALE GENOMIC DNA]</scope>
    <source>
        <strain evidence="5 6">KC712</strain>
    </source>
</reference>
<evidence type="ECO:0000256" key="3">
    <source>
        <dbReference type="SAM" id="MobiDB-lite"/>
    </source>
</evidence>
<gene>
    <name evidence="5" type="ORF">E1294_18360</name>
</gene>
<evidence type="ECO:0000256" key="2">
    <source>
        <dbReference type="ARBA" id="ARBA00022553"/>
    </source>
</evidence>
<feature type="region of interest" description="Disordered" evidence="3">
    <location>
        <begin position="1"/>
        <end position="20"/>
    </location>
</feature>
<accession>A0A4R4WPT4</accession>
<dbReference type="InterPro" id="IPR036736">
    <property type="entry name" value="ACP-like_sf"/>
</dbReference>
<dbReference type="OrthoDB" id="9023404at2"/>
<comment type="caution">
    <text evidence="5">The sequence shown here is derived from an EMBL/GenBank/DDBJ whole genome shotgun (WGS) entry which is preliminary data.</text>
</comment>
<name>A0A4R4WPT4_9ACTN</name>
<proteinExistence type="predicted"/>
<sequence>MPREVRAGTRVSRHPVTRRKETPVDDLRSWLTQRVASYLGKDPSEISPSVSLAAYGLDSVYAFAVCGDIEDHFDLSIDPTVAWDCETIDALADHVSTLVEQR</sequence>
<dbReference type="PROSITE" id="PS50075">
    <property type="entry name" value="CARRIER"/>
    <property type="match status" value="1"/>
</dbReference>
<dbReference type="GO" id="GO:0031177">
    <property type="term" value="F:phosphopantetheine binding"/>
    <property type="evidence" value="ECO:0007669"/>
    <property type="project" value="InterPro"/>
</dbReference>
<evidence type="ECO:0000313" key="6">
    <source>
        <dbReference type="Proteomes" id="UP000294543"/>
    </source>
</evidence>
<keyword evidence="2" id="KW-0597">Phosphoprotein</keyword>
<dbReference type="EMBL" id="SMKP01000047">
    <property type="protein sequence ID" value="TDD20267.1"/>
    <property type="molecule type" value="Genomic_DNA"/>
</dbReference>
<evidence type="ECO:0000259" key="4">
    <source>
        <dbReference type="PROSITE" id="PS50075"/>
    </source>
</evidence>